<evidence type="ECO:0000256" key="1">
    <source>
        <dbReference type="SAM" id="MobiDB-lite"/>
    </source>
</evidence>
<dbReference type="HOGENOM" id="CLU_1532413_0_0_1"/>
<sequence>MPTAASRSDRSTRTLLAKTPTAQAPMSTATSSSTTRTTGSQKQARHPMQMVKPHSARWNRTARRGLRISNVTATRSPACIFATRSGAEPISLLCSPTIAVNLVGKSALRRGQRTLSDRMCCMSLCKSFPLRHSNLFFFPRKRFTNAFFHTTQALPQNRPRSPRCANYRLEIRCFS</sequence>
<reference evidence="2 3" key="1">
    <citation type="journal article" date="2012" name="PLoS Pathog.">
        <title>Diverse lifestyles and strategies of plant pathogenesis encoded in the genomes of eighteen Dothideomycetes fungi.</title>
        <authorList>
            <person name="Ohm R.A."/>
            <person name="Feau N."/>
            <person name="Henrissat B."/>
            <person name="Schoch C.L."/>
            <person name="Horwitz B.A."/>
            <person name="Barry K.W."/>
            <person name="Condon B.J."/>
            <person name="Copeland A.C."/>
            <person name="Dhillon B."/>
            <person name="Glaser F."/>
            <person name="Hesse C.N."/>
            <person name="Kosti I."/>
            <person name="LaButti K."/>
            <person name="Lindquist E.A."/>
            <person name="Lucas S."/>
            <person name="Salamov A.A."/>
            <person name="Bradshaw R.E."/>
            <person name="Ciuffetti L."/>
            <person name="Hamelin R.C."/>
            <person name="Kema G.H.J."/>
            <person name="Lawrence C."/>
            <person name="Scott J.A."/>
            <person name="Spatafora J.W."/>
            <person name="Turgeon B.G."/>
            <person name="de Wit P.J.G.M."/>
            <person name="Zhong S."/>
            <person name="Goodwin S.B."/>
            <person name="Grigoriev I.V."/>
        </authorList>
    </citation>
    <scope>NUCLEOTIDE SEQUENCE [LARGE SCALE GENOMIC DNA]</scope>
    <source>
        <strain evidence="3">ND90Pr / ATCC 201652</strain>
    </source>
</reference>
<gene>
    <name evidence="2" type="ORF">COCSADRAFT_268311</name>
</gene>
<feature type="compositionally biased region" description="Low complexity" evidence="1">
    <location>
        <begin position="19"/>
        <end position="40"/>
    </location>
</feature>
<name>M2T0I0_COCSN</name>
<feature type="region of interest" description="Disordered" evidence="1">
    <location>
        <begin position="1"/>
        <end position="55"/>
    </location>
</feature>
<evidence type="ECO:0000313" key="2">
    <source>
        <dbReference type="EMBL" id="EMD68055.1"/>
    </source>
</evidence>
<dbReference type="GeneID" id="19135564"/>
<dbReference type="RefSeq" id="XP_007695766.1">
    <property type="nucleotide sequence ID" value="XM_007697576.1"/>
</dbReference>
<proteinExistence type="predicted"/>
<evidence type="ECO:0000313" key="3">
    <source>
        <dbReference type="Proteomes" id="UP000016934"/>
    </source>
</evidence>
<keyword evidence="3" id="KW-1185">Reference proteome</keyword>
<accession>M2T0I0</accession>
<reference evidence="3" key="2">
    <citation type="journal article" date="2013" name="PLoS Genet.">
        <title>Comparative genome structure, secondary metabolite, and effector coding capacity across Cochliobolus pathogens.</title>
        <authorList>
            <person name="Condon B.J."/>
            <person name="Leng Y."/>
            <person name="Wu D."/>
            <person name="Bushley K.E."/>
            <person name="Ohm R.A."/>
            <person name="Otillar R."/>
            <person name="Martin J."/>
            <person name="Schackwitz W."/>
            <person name="Grimwood J."/>
            <person name="MohdZainudin N."/>
            <person name="Xue C."/>
            <person name="Wang R."/>
            <person name="Manning V.A."/>
            <person name="Dhillon B."/>
            <person name="Tu Z.J."/>
            <person name="Steffenson B.J."/>
            <person name="Salamov A."/>
            <person name="Sun H."/>
            <person name="Lowry S."/>
            <person name="LaButti K."/>
            <person name="Han J."/>
            <person name="Copeland A."/>
            <person name="Lindquist E."/>
            <person name="Barry K."/>
            <person name="Schmutz J."/>
            <person name="Baker S.E."/>
            <person name="Ciuffetti L.M."/>
            <person name="Grigoriev I.V."/>
            <person name="Zhong S."/>
            <person name="Turgeon B.G."/>
        </authorList>
    </citation>
    <scope>NUCLEOTIDE SEQUENCE [LARGE SCALE GENOMIC DNA]</scope>
    <source>
        <strain evidence="3">ND90Pr / ATCC 201652</strain>
    </source>
</reference>
<organism evidence="2 3">
    <name type="scientific">Cochliobolus sativus (strain ND90Pr / ATCC 201652)</name>
    <name type="common">Common root rot and spot blotch fungus</name>
    <name type="synonym">Bipolaris sorokiniana</name>
    <dbReference type="NCBI Taxonomy" id="665912"/>
    <lineage>
        <taxon>Eukaryota</taxon>
        <taxon>Fungi</taxon>
        <taxon>Dikarya</taxon>
        <taxon>Ascomycota</taxon>
        <taxon>Pezizomycotina</taxon>
        <taxon>Dothideomycetes</taxon>
        <taxon>Pleosporomycetidae</taxon>
        <taxon>Pleosporales</taxon>
        <taxon>Pleosporineae</taxon>
        <taxon>Pleosporaceae</taxon>
        <taxon>Bipolaris</taxon>
    </lineage>
</organism>
<dbReference type="AlphaFoldDB" id="M2T0I0"/>
<protein>
    <submittedName>
        <fullName evidence="2">Uncharacterized protein</fullName>
    </submittedName>
</protein>
<dbReference type="EMBL" id="KB445638">
    <property type="protein sequence ID" value="EMD68055.1"/>
    <property type="molecule type" value="Genomic_DNA"/>
</dbReference>
<dbReference type="Proteomes" id="UP000016934">
    <property type="component" value="Unassembled WGS sequence"/>
</dbReference>
<dbReference type="KEGG" id="bsc:COCSADRAFT_268311"/>